<feature type="domain" description="CopC" evidence="11">
    <location>
        <begin position="26"/>
        <end position="117"/>
    </location>
</feature>
<keyword evidence="9" id="KW-0997">Cell inner membrane</keyword>
<keyword evidence="3 9" id="KW-0812">Transmembrane</keyword>
<dbReference type="InterPro" id="IPR007348">
    <property type="entry name" value="CopC_dom"/>
</dbReference>
<feature type="signal peptide" evidence="10">
    <location>
        <begin position="1"/>
        <end position="25"/>
    </location>
</feature>
<organism evidence="13 14">
    <name type="scientific">Leucothrix pacifica</name>
    <dbReference type="NCBI Taxonomy" id="1247513"/>
    <lineage>
        <taxon>Bacteria</taxon>
        <taxon>Pseudomonadati</taxon>
        <taxon>Pseudomonadota</taxon>
        <taxon>Gammaproteobacteria</taxon>
        <taxon>Thiotrichales</taxon>
        <taxon>Thiotrichaceae</taxon>
        <taxon>Leucothrix</taxon>
    </lineage>
</organism>
<dbReference type="InterPro" id="IPR008457">
    <property type="entry name" value="Cu-R_CopD_dom"/>
</dbReference>
<keyword evidence="4 9" id="KW-0479">Metal-binding</keyword>
<dbReference type="AlphaFoldDB" id="A0A317C2K2"/>
<sequence length="430" mass="46146">MNKIMKIINLLIVSCFLLLSTTASAHTGIQSSSPKNGAVMKQAPEMIELSFKGTVRLIQLELKAADGELVNLELPISDEPTKHFSIPLPDLKTSTYKVNWVSAGADGHKIKGKFGFKYVGANAAADSVTDDGAEVNDNRISGWVVAIVLNKLLIYIALAMTVGGLAAMFTLSRYKDRQIPFIRYLPVGCLLGFIAVTISFFLQVGSFAEEGISGMFNADYADILWGSGVGQSYKLQMIGWGLVVLMMLLMWLKPAATDLFASLSLIGVFMIAAAFTLTGHNAEAPIWVRIALALHVVAAMWWIGSLYPLRSACDVLGVSNLQSLMVEFGKQAMFLVGLLVVAGVVISYHLEGNFSNLVNTGHGNLLLLKIGTVAVILSLAALHKFAYVPALSNGKSTAILKRSITIEMWVGVLILVVTAVMSSVTGPAYG</sequence>
<comment type="similarity">
    <text evidence="9">Belongs to the CopD family.</text>
</comment>
<keyword evidence="2 9" id="KW-1003">Cell membrane</keyword>
<evidence type="ECO:0000256" key="5">
    <source>
        <dbReference type="ARBA" id="ARBA00022729"/>
    </source>
</evidence>
<evidence type="ECO:0000256" key="8">
    <source>
        <dbReference type="ARBA" id="ARBA00023136"/>
    </source>
</evidence>
<dbReference type="EMBL" id="QGKM01000073">
    <property type="protein sequence ID" value="PWQ92906.1"/>
    <property type="molecule type" value="Genomic_DNA"/>
</dbReference>
<comment type="subcellular location">
    <subcellularLocation>
        <location evidence="9">Cell inner membrane</location>
        <topology evidence="9">Multi-pass membrane protein</topology>
    </subcellularLocation>
    <subcellularLocation>
        <location evidence="1">Cell membrane</location>
        <topology evidence="1">Multi-pass membrane protein</topology>
    </subcellularLocation>
    <subcellularLocation>
        <location evidence="9">Periplasm</location>
    </subcellularLocation>
</comment>
<dbReference type="GO" id="GO:0042597">
    <property type="term" value="C:periplasmic space"/>
    <property type="evidence" value="ECO:0007669"/>
    <property type="project" value="UniProtKB-SubCell"/>
</dbReference>
<evidence type="ECO:0000256" key="2">
    <source>
        <dbReference type="ARBA" id="ARBA00022475"/>
    </source>
</evidence>
<feature type="transmembrane region" description="Helical" evidence="9">
    <location>
        <begin position="328"/>
        <end position="346"/>
    </location>
</feature>
<dbReference type="Pfam" id="PF04234">
    <property type="entry name" value="CopC"/>
    <property type="match status" value="1"/>
</dbReference>
<dbReference type="GO" id="GO:0006825">
    <property type="term" value="P:copper ion transport"/>
    <property type="evidence" value="ECO:0007669"/>
    <property type="project" value="InterPro"/>
</dbReference>
<keyword evidence="14" id="KW-1185">Reference proteome</keyword>
<dbReference type="Proteomes" id="UP000245539">
    <property type="component" value="Unassembled WGS sequence"/>
</dbReference>
<reference evidence="13 14" key="1">
    <citation type="submission" date="2018-05" db="EMBL/GenBank/DDBJ databases">
        <title>Leucothrix arctica sp. nov., isolated from Arctic seawater.</title>
        <authorList>
            <person name="Choi A."/>
            <person name="Baek K."/>
        </authorList>
    </citation>
    <scope>NUCLEOTIDE SEQUENCE [LARGE SCALE GENOMIC DNA]</scope>
    <source>
        <strain evidence="13 14">JCM 18388</strain>
    </source>
</reference>
<comment type="similarity">
    <text evidence="9">Belongs to the CopC family.</text>
</comment>
<evidence type="ECO:0000256" key="6">
    <source>
        <dbReference type="ARBA" id="ARBA00022989"/>
    </source>
</evidence>
<evidence type="ECO:0000256" key="9">
    <source>
        <dbReference type="RuleBase" id="RU369037"/>
    </source>
</evidence>
<dbReference type="PANTHER" id="PTHR34820">
    <property type="entry name" value="INNER MEMBRANE PROTEIN YEBZ"/>
    <property type="match status" value="1"/>
</dbReference>
<dbReference type="GO" id="GO:0005886">
    <property type="term" value="C:plasma membrane"/>
    <property type="evidence" value="ECO:0007669"/>
    <property type="project" value="UniProtKB-SubCell"/>
</dbReference>
<dbReference type="Gene3D" id="2.60.40.1220">
    <property type="match status" value="1"/>
</dbReference>
<feature type="transmembrane region" description="Helical" evidence="9">
    <location>
        <begin position="233"/>
        <end position="252"/>
    </location>
</feature>
<comment type="function">
    <text evidence="9">Involved in copper resistance.</text>
</comment>
<gene>
    <name evidence="13" type="ORF">DKW60_18735</name>
</gene>
<name>A0A317C2K2_9GAMM</name>
<keyword evidence="7 9" id="KW-0186">Copper</keyword>
<evidence type="ECO:0000259" key="12">
    <source>
        <dbReference type="Pfam" id="PF05425"/>
    </source>
</evidence>
<keyword evidence="5 9" id="KW-0732">Signal</keyword>
<keyword evidence="6 9" id="KW-1133">Transmembrane helix</keyword>
<evidence type="ECO:0000256" key="7">
    <source>
        <dbReference type="ARBA" id="ARBA00023008"/>
    </source>
</evidence>
<dbReference type="GO" id="GO:0046688">
    <property type="term" value="P:response to copper ion"/>
    <property type="evidence" value="ECO:0007669"/>
    <property type="project" value="UniProtKB-UniRule"/>
</dbReference>
<evidence type="ECO:0000256" key="4">
    <source>
        <dbReference type="ARBA" id="ARBA00022723"/>
    </source>
</evidence>
<evidence type="ECO:0000256" key="1">
    <source>
        <dbReference type="ARBA" id="ARBA00004651"/>
    </source>
</evidence>
<comment type="caution">
    <text evidence="13">The sequence shown here is derived from an EMBL/GenBank/DDBJ whole genome shotgun (WGS) entry which is preliminary data.</text>
</comment>
<dbReference type="InterPro" id="IPR014756">
    <property type="entry name" value="Ig_E-set"/>
</dbReference>
<dbReference type="Pfam" id="PF05425">
    <property type="entry name" value="CopD"/>
    <property type="match status" value="1"/>
</dbReference>
<evidence type="ECO:0000313" key="14">
    <source>
        <dbReference type="Proteomes" id="UP000245539"/>
    </source>
</evidence>
<feature type="chain" id="PRO_5016252228" description="Copper resistance protein C" evidence="10">
    <location>
        <begin position="26"/>
        <end position="430"/>
    </location>
</feature>
<feature type="transmembrane region" description="Helical" evidence="9">
    <location>
        <begin position="408"/>
        <end position="429"/>
    </location>
</feature>
<feature type="domain" description="Copper resistance protein D" evidence="12">
    <location>
        <begin position="326"/>
        <end position="421"/>
    </location>
</feature>
<accession>A0A317C2K2</accession>
<evidence type="ECO:0000256" key="10">
    <source>
        <dbReference type="SAM" id="SignalP"/>
    </source>
</evidence>
<dbReference type="GO" id="GO:0005507">
    <property type="term" value="F:copper ion binding"/>
    <property type="evidence" value="ECO:0007669"/>
    <property type="project" value="UniProtKB-UniRule"/>
</dbReference>
<keyword evidence="9" id="KW-0574">Periplasm</keyword>
<feature type="transmembrane region" description="Helical" evidence="9">
    <location>
        <begin position="286"/>
        <end position="307"/>
    </location>
</feature>
<feature type="transmembrane region" description="Helical" evidence="9">
    <location>
        <begin position="152"/>
        <end position="172"/>
    </location>
</feature>
<evidence type="ECO:0000313" key="13">
    <source>
        <dbReference type="EMBL" id="PWQ92906.1"/>
    </source>
</evidence>
<keyword evidence="8 9" id="KW-0472">Membrane</keyword>
<dbReference type="InterPro" id="IPR032694">
    <property type="entry name" value="CopC/D"/>
</dbReference>
<dbReference type="PANTHER" id="PTHR34820:SF4">
    <property type="entry name" value="INNER MEMBRANE PROTEIN YEBZ"/>
    <property type="match status" value="1"/>
</dbReference>
<feature type="transmembrane region" description="Helical" evidence="9">
    <location>
        <begin position="184"/>
        <end position="205"/>
    </location>
</feature>
<evidence type="ECO:0000256" key="3">
    <source>
        <dbReference type="ARBA" id="ARBA00022692"/>
    </source>
</evidence>
<proteinExistence type="inferred from homology"/>
<dbReference type="SUPFAM" id="SSF81296">
    <property type="entry name" value="E set domains"/>
    <property type="match status" value="1"/>
</dbReference>
<dbReference type="OrthoDB" id="5780104at2"/>
<protein>
    <recommendedName>
        <fullName evidence="9">Copper resistance protein C</fullName>
    </recommendedName>
    <alternativeName>
        <fullName evidence="9">Copper resistance protein D</fullName>
    </alternativeName>
</protein>
<evidence type="ECO:0000259" key="11">
    <source>
        <dbReference type="Pfam" id="PF04234"/>
    </source>
</evidence>
<feature type="transmembrane region" description="Helical" evidence="9">
    <location>
        <begin position="366"/>
        <end position="387"/>
    </location>
</feature>
<feature type="transmembrane region" description="Helical" evidence="9">
    <location>
        <begin position="259"/>
        <end position="280"/>
    </location>
</feature>
<dbReference type="InterPro" id="IPR014755">
    <property type="entry name" value="Cu-Rt/internalin_Ig-like"/>
</dbReference>